<dbReference type="EMBL" id="BARW01017357">
    <property type="protein sequence ID" value="GAJ01347.1"/>
    <property type="molecule type" value="Genomic_DNA"/>
</dbReference>
<feature type="non-terminal residue" evidence="1">
    <location>
        <position position="205"/>
    </location>
</feature>
<evidence type="ECO:0000313" key="1">
    <source>
        <dbReference type="EMBL" id="GAJ01347.1"/>
    </source>
</evidence>
<proteinExistence type="predicted"/>
<comment type="caution">
    <text evidence="1">The sequence shown here is derived from an EMBL/GenBank/DDBJ whole genome shotgun (WGS) entry which is preliminary data.</text>
</comment>
<sequence>MDDNIKYNTLDYKDNYFDIDPNANLFSDEEYVPLLDEPLQGLGNITITKFTFNEEGFFNQSEEYPNLVDDLSSGALNITYQGTKYLETIEIAQFNNLDESVLESDKIMVSINESISIQYNSSIDNSEGFLIYNPRLFPRSLKQVFVQNQTDPDIVELTEDDYSLDTNSFLIFNYLNYFETNFHNFSMYFIFDYDLTPQGWELSHS</sequence>
<name>X1UCP7_9ZZZZ</name>
<organism evidence="1">
    <name type="scientific">marine sediment metagenome</name>
    <dbReference type="NCBI Taxonomy" id="412755"/>
    <lineage>
        <taxon>unclassified sequences</taxon>
        <taxon>metagenomes</taxon>
        <taxon>ecological metagenomes</taxon>
    </lineage>
</organism>
<dbReference type="AlphaFoldDB" id="X1UCP7"/>
<accession>X1UCP7</accession>
<protein>
    <submittedName>
        <fullName evidence="1">Uncharacterized protein</fullName>
    </submittedName>
</protein>
<reference evidence="1" key="1">
    <citation type="journal article" date="2014" name="Front. Microbiol.">
        <title>High frequency of phylogenetically diverse reductive dehalogenase-homologous genes in deep subseafloor sedimentary metagenomes.</title>
        <authorList>
            <person name="Kawai M."/>
            <person name="Futagami T."/>
            <person name="Toyoda A."/>
            <person name="Takaki Y."/>
            <person name="Nishi S."/>
            <person name="Hori S."/>
            <person name="Arai W."/>
            <person name="Tsubouchi T."/>
            <person name="Morono Y."/>
            <person name="Uchiyama I."/>
            <person name="Ito T."/>
            <person name="Fujiyama A."/>
            <person name="Inagaki F."/>
            <person name="Takami H."/>
        </authorList>
    </citation>
    <scope>NUCLEOTIDE SEQUENCE</scope>
    <source>
        <strain evidence="1">Expedition CK06-06</strain>
    </source>
</reference>
<gene>
    <name evidence="1" type="ORF">S12H4_30006</name>
</gene>